<gene>
    <name evidence="5" type="ORF">GCM10009560_71250</name>
</gene>
<dbReference type="Proteomes" id="UP001501578">
    <property type="component" value="Unassembled WGS sequence"/>
</dbReference>
<dbReference type="InterPro" id="IPR029479">
    <property type="entry name" value="Nitroreductase"/>
</dbReference>
<evidence type="ECO:0000256" key="2">
    <source>
        <dbReference type="ARBA" id="ARBA00022643"/>
    </source>
</evidence>
<evidence type="ECO:0000313" key="5">
    <source>
        <dbReference type="EMBL" id="GAA0951013.1"/>
    </source>
</evidence>
<comment type="caution">
    <text evidence="5">The sequence shown here is derived from an EMBL/GenBank/DDBJ whole genome shotgun (WGS) entry which is preliminary data.</text>
</comment>
<organism evidence="5 6">
    <name type="scientific">Nonomuraea longicatena</name>
    <dbReference type="NCBI Taxonomy" id="83682"/>
    <lineage>
        <taxon>Bacteria</taxon>
        <taxon>Bacillati</taxon>
        <taxon>Actinomycetota</taxon>
        <taxon>Actinomycetes</taxon>
        <taxon>Streptosporangiales</taxon>
        <taxon>Streptosporangiaceae</taxon>
        <taxon>Nonomuraea</taxon>
    </lineage>
</organism>
<keyword evidence="1" id="KW-0285">Flavoprotein</keyword>
<evidence type="ECO:0000256" key="1">
    <source>
        <dbReference type="ARBA" id="ARBA00022630"/>
    </source>
</evidence>
<dbReference type="InterPro" id="IPR000415">
    <property type="entry name" value="Nitroreductase-like"/>
</dbReference>
<dbReference type="CDD" id="cd02062">
    <property type="entry name" value="Nitro_FMN_reductase"/>
    <property type="match status" value="1"/>
</dbReference>
<dbReference type="SUPFAM" id="SSF55469">
    <property type="entry name" value="FMN-dependent nitroreductase-like"/>
    <property type="match status" value="1"/>
</dbReference>
<sequence length="219" mass="23996">MTDFQEVVRRRRMVRNYDPDRPVPPEIRERLLANALRAPSAGFSQGWAFLVLEDPADRERFWNLASAAEGTPAGIPPTGTADASADGDVWGRGLRRAPLLIVAFSHKQAYLDRYAAPDKGWTDKDEARWPVPYWDIDTGMASLLMLLTAVDEGLGACFFGVPPGERSAAVKEAFGVPAAYTPIGVISVGYRAQDKLSPSLKRGRKPVAEVVHRGAWGVH</sequence>
<keyword evidence="6" id="KW-1185">Reference proteome</keyword>
<dbReference type="Gene3D" id="3.40.109.10">
    <property type="entry name" value="NADH Oxidase"/>
    <property type="match status" value="1"/>
</dbReference>
<protein>
    <submittedName>
        <fullName evidence="5">Nitroreductase family protein</fullName>
    </submittedName>
</protein>
<evidence type="ECO:0000259" key="4">
    <source>
        <dbReference type="Pfam" id="PF00881"/>
    </source>
</evidence>
<proteinExistence type="predicted"/>
<dbReference type="PANTHER" id="PTHR23026:SF90">
    <property type="entry name" value="IODOTYROSINE DEIODINASE 1"/>
    <property type="match status" value="1"/>
</dbReference>
<dbReference type="PANTHER" id="PTHR23026">
    <property type="entry name" value="NADPH NITROREDUCTASE"/>
    <property type="match status" value="1"/>
</dbReference>
<dbReference type="EMBL" id="BAAAHQ010000049">
    <property type="protein sequence ID" value="GAA0951013.1"/>
    <property type="molecule type" value="Genomic_DNA"/>
</dbReference>
<dbReference type="Pfam" id="PF00881">
    <property type="entry name" value="Nitroreductase"/>
    <property type="match status" value="1"/>
</dbReference>
<keyword evidence="3" id="KW-0560">Oxidoreductase</keyword>
<reference evidence="6" key="1">
    <citation type="journal article" date="2019" name="Int. J. Syst. Evol. Microbiol.">
        <title>The Global Catalogue of Microorganisms (GCM) 10K type strain sequencing project: providing services to taxonomists for standard genome sequencing and annotation.</title>
        <authorList>
            <consortium name="The Broad Institute Genomics Platform"/>
            <consortium name="The Broad Institute Genome Sequencing Center for Infectious Disease"/>
            <person name="Wu L."/>
            <person name="Ma J."/>
        </authorList>
    </citation>
    <scope>NUCLEOTIDE SEQUENCE [LARGE SCALE GENOMIC DNA]</scope>
    <source>
        <strain evidence="6">JCM 11136</strain>
    </source>
</reference>
<dbReference type="RefSeq" id="WP_343954696.1">
    <property type="nucleotide sequence ID" value="NZ_BAAAHQ010000049.1"/>
</dbReference>
<dbReference type="InterPro" id="IPR050627">
    <property type="entry name" value="Nitroreductase/BluB"/>
</dbReference>
<evidence type="ECO:0000313" key="6">
    <source>
        <dbReference type="Proteomes" id="UP001501578"/>
    </source>
</evidence>
<accession>A0ABP4BIK3</accession>
<evidence type="ECO:0000256" key="3">
    <source>
        <dbReference type="ARBA" id="ARBA00023002"/>
    </source>
</evidence>
<feature type="domain" description="Nitroreductase" evidence="4">
    <location>
        <begin position="8"/>
        <end position="190"/>
    </location>
</feature>
<name>A0ABP4BIK3_9ACTN</name>
<keyword evidence="2" id="KW-0288">FMN</keyword>